<dbReference type="Proteomes" id="UP000447434">
    <property type="component" value="Chromosome 25"/>
</dbReference>
<keyword evidence="8" id="KW-0449">Lipoprotein</keyword>
<dbReference type="GO" id="GO:0009055">
    <property type="term" value="F:electron transfer activity"/>
    <property type="evidence" value="ECO:0007669"/>
    <property type="project" value="InterPro"/>
</dbReference>
<evidence type="ECO:0000256" key="2">
    <source>
        <dbReference type="ARBA" id="ARBA00022475"/>
    </source>
</evidence>
<dbReference type="CDD" id="cd11019">
    <property type="entry name" value="OsENODL1_like"/>
    <property type="match status" value="1"/>
</dbReference>
<dbReference type="InterPro" id="IPR039391">
    <property type="entry name" value="Phytocyanin-like"/>
</dbReference>
<proteinExistence type="inferred from homology"/>
<evidence type="ECO:0000256" key="1">
    <source>
        <dbReference type="ARBA" id="ARBA00004609"/>
    </source>
</evidence>
<accession>A0A6A4MVY8</accession>
<keyword evidence="3" id="KW-0336">GPI-anchor</keyword>
<evidence type="ECO:0000313" key="13">
    <source>
        <dbReference type="EMBL" id="KAE9585183.1"/>
    </source>
</evidence>
<gene>
    <name evidence="13" type="ORF">Lalb_Chr25g0286291</name>
</gene>
<evidence type="ECO:0000256" key="10">
    <source>
        <dbReference type="SAM" id="MobiDB-lite"/>
    </source>
</evidence>
<dbReference type="InterPro" id="IPR041846">
    <property type="entry name" value="ENL_dom"/>
</dbReference>
<dbReference type="AlphaFoldDB" id="A0A6A4MVY8"/>
<keyword evidence="6" id="KW-1015">Disulfide bond</keyword>
<feature type="compositionally biased region" description="Low complexity" evidence="10">
    <location>
        <begin position="213"/>
        <end position="230"/>
    </location>
</feature>
<dbReference type="InterPro" id="IPR003245">
    <property type="entry name" value="Phytocyanin_dom"/>
</dbReference>
<comment type="similarity">
    <text evidence="9">Belongs to the early nodulin-like (ENODL) family.</text>
</comment>
<feature type="chain" id="PRO_5025382260" evidence="11">
    <location>
        <begin position="23"/>
        <end position="230"/>
    </location>
</feature>
<keyword evidence="7" id="KW-0325">Glycoprotein</keyword>
<evidence type="ECO:0000256" key="6">
    <source>
        <dbReference type="ARBA" id="ARBA00023157"/>
    </source>
</evidence>
<dbReference type="InterPro" id="IPR008972">
    <property type="entry name" value="Cupredoxin"/>
</dbReference>
<comment type="caution">
    <text evidence="13">The sequence shown here is derived from an EMBL/GenBank/DDBJ whole genome shotgun (WGS) entry which is preliminary data.</text>
</comment>
<evidence type="ECO:0000256" key="9">
    <source>
        <dbReference type="ARBA" id="ARBA00035011"/>
    </source>
</evidence>
<evidence type="ECO:0000256" key="7">
    <source>
        <dbReference type="ARBA" id="ARBA00023180"/>
    </source>
</evidence>
<dbReference type="Gene3D" id="2.60.40.420">
    <property type="entry name" value="Cupredoxins - blue copper proteins"/>
    <property type="match status" value="1"/>
</dbReference>
<dbReference type="PANTHER" id="PTHR33021">
    <property type="entry name" value="BLUE COPPER PROTEIN"/>
    <property type="match status" value="1"/>
</dbReference>
<keyword evidence="5" id="KW-0472">Membrane</keyword>
<evidence type="ECO:0000256" key="11">
    <source>
        <dbReference type="SAM" id="SignalP"/>
    </source>
</evidence>
<evidence type="ECO:0000256" key="3">
    <source>
        <dbReference type="ARBA" id="ARBA00022622"/>
    </source>
</evidence>
<reference evidence="14" key="1">
    <citation type="journal article" date="2020" name="Nat. Commun.">
        <title>Genome sequence of the cluster root forming white lupin.</title>
        <authorList>
            <person name="Hufnagel B."/>
            <person name="Marques A."/>
            <person name="Soriano A."/>
            <person name="Marques L."/>
            <person name="Divol F."/>
            <person name="Doumas P."/>
            <person name="Sallet E."/>
            <person name="Mancinotti D."/>
            <person name="Carrere S."/>
            <person name="Marande W."/>
            <person name="Arribat S."/>
            <person name="Keller J."/>
            <person name="Huneau C."/>
            <person name="Blein T."/>
            <person name="Aime D."/>
            <person name="Laguerre M."/>
            <person name="Taylor J."/>
            <person name="Schubert V."/>
            <person name="Nelson M."/>
            <person name="Geu-Flores F."/>
            <person name="Crespi M."/>
            <person name="Gallardo-Guerrero K."/>
            <person name="Delaux P.-M."/>
            <person name="Salse J."/>
            <person name="Berges H."/>
            <person name="Guyot R."/>
            <person name="Gouzy J."/>
            <person name="Peret B."/>
        </authorList>
    </citation>
    <scope>NUCLEOTIDE SEQUENCE [LARGE SCALE GENOMIC DNA]</scope>
    <source>
        <strain evidence="14">cv. Amiga</strain>
    </source>
</reference>
<feature type="signal peptide" evidence="11">
    <location>
        <begin position="1"/>
        <end position="22"/>
    </location>
</feature>
<keyword evidence="14" id="KW-1185">Reference proteome</keyword>
<feature type="domain" description="Phytocyanin" evidence="12">
    <location>
        <begin position="23"/>
        <end position="124"/>
    </location>
</feature>
<dbReference type="GO" id="GO:0005886">
    <property type="term" value="C:plasma membrane"/>
    <property type="evidence" value="ECO:0007669"/>
    <property type="project" value="UniProtKB-SubCell"/>
</dbReference>
<protein>
    <submittedName>
        <fullName evidence="13">Putative cupredoxin</fullName>
    </submittedName>
</protein>
<keyword evidence="2" id="KW-1003">Cell membrane</keyword>
<evidence type="ECO:0000256" key="5">
    <source>
        <dbReference type="ARBA" id="ARBA00023136"/>
    </source>
</evidence>
<dbReference type="GO" id="GO:0098552">
    <property type="term" value="C:side of membrane"/>
    <property type="evidence" value="ECO:0007669"/>
    <property type="project" value="UniProtKB-KW"/>
</dbReference>
<evidence type="ECO:0000313" key="14">
    <source>
        <dbReference type="Proteomes" id="UP000447434"/>
    </source>
</evidence>
<dbReference type="Pfam" id="PF02298">
    <property type="entry name" value="Cu_bind_like"/>
    <property type="match status" value="1"/>
</dbReference>
<feature type="compositionally biased region" description="Pro residues" evidence="10">
    <location>
        <begin position="128"/>
        <end position="212"/>
    </location>
</feature>
<evidence type="ECO:0000259" key="12">
    <source>
        <dbReference type="PROSITE" id="PS51485"/>
    </source>
</evidence>
<dbReference type="OrthoDB" id="2015640at2759"/>
<dbReference type="FunFam" id="2.60.40.420:FF:000010">
    <property type="entry name" value="Early nodulin-like protein 1"/>
    <property type="match status" value="1"/>
</dbReference>
<evidence type="ECO:0000256" key="8">
    <source>
        <dbReference type="ARBA" id="ARBA00023288"/>
    </source>
</evidence>
<organism evidence="13 14">
    <name type="scientific">Lupinus albus</name>
    <name type="common">White lupine</name>
    <name type="synonym">Lupinus termis</name>
    <dbReference type="NCBI Taxonomy" id="3870"/>
    <lineage>
        <taxon>Eukaryota</taxon>
        <taxon>Viridiplantae</taxon>
        <taxon>Streptophyta</taxon>
        <taxon>Embryophyta</taxon>
        <taxon>Tracheophyta</taxon>
        <taxon>Spermatophyta</taxon>
        <taxon>Magnoliopsida</taxon>
        <taxon>eudicotyledons</taxon>
        <taxon>Gunneridae</taxon>
        <taxon>Pentapetalae</taxon>
        <taxon>rosids</taxon>
        <taxon>fabids</taxon>
        <taxon>Fabales</taxon>
        <taxon>Fabaceae</taxon>
        <taxon>Papilionoideae</taxon>
        <taxon>50 kb inversion clade</taxon>
        <taxon>genistoids sensu lato</taxon>
        <taxon>core genistoids</taxon>
        <taxon>Genisteae</taxon>
        <taxon>Lupinus</taxon>
    </lineage>
</organism>
<sequence length="230" mass="25467">MKLKGPITFFLVLFTLLSSSQAYKFYVGGKDGWVLNPSVDYSQWSGRNRFQVSDSLVFKYNKGSNSVLEVNKDDYEKCNKEKPIKKFENGDTEFQIERSGPYYFISGKNDNCEKGQKLTVVVLAVRSPPPKSPLHSPPNAPPQVPSTPPKTPSPKVPSPPQVPAPVYYPPIVPTPQKAPSPYVPTPPQTPSPRYSPPNTPPPPPKTPSPRSQPPYFSTSIYINTSNNSFS</sequence>
<dbReference type="PROSITE" id="PS51485">
    <property type="entry name" value="PHYTOCYANIN"/>
    <property type="match status" value="1"/>
</dbReference>
<keyword evidence="4 11" id="KW-0732">Signal</keyword>
<name>A0A6A4MVY8_LUPAL</name>
<evidence type="ECO:0000256" key="4">
    <source>
        <dbReference type="ARBA" id="ARBA00022729"/>
    </source>
</evidence>
<comment type="subcellular location">
    <subcellularLocation>
        <location evidence="1">Cell membrane</location>
        <topology evidence="1">Lipid-anchor</topology>
        <topology evidence="1">GPI-anchor</topology>
    </subcellularLocation>
</comment>
<dbReference type="SUPFAM" id="SSF49503">
    <property type="entry name" value="Cupredoxins"/>
    <property type="match status" value="1"/>
</dbReference>
<dbReference type="EMBL" id="WOCE01000025">
    <property type="protein sequence ID" value="KAE9585183.1"/>
    <property type="molecule type" value="Genomic_DNA"/>
</dbReference>
<feature type="region of interest" description="Disordered" evidence="10">
    <location>
        <begin position="128"/>
        <end position="230"/>
    </location>
</feature>
<dbReference type="PANTHER" id="PTHR33021:SF514">
    <property type="entry name" value="PHYTOCYANIN DOMAIN-CONTAINING PROTEIN"/>
    <property type="match status" value="1"/>
</dbReference>